<name>A0AAD8WR88_LOLMU</name>
<evidence type="ECO:0000256" key="1">
    <source>
        <dbReference type="ARBA" id="ARBA00008894"/>
    </source>
</evidence>
<dbReference type="InterPro" id="IPR041118">
    <property type="entry name" value="Rx_N"/>
</dbReference>
<dbReference type="SUPFAM" id="SSF52540">
    <property type="entry name" value="P-loop containing nucleoside triphosphate hydrolases"/>
    <property type="match status" value="1"/>
</dbReference>
<comment type="similarity">
    <text evidence="1">Belongs to the disease resistance NB-LRR family.</text>
</comment>
<feature type="domain" description="Disease resistance protein winged helix" evidence="11">
    <location>
        <begin position="510"/>
        <end position="586"/>
    </location>
</feature>
<dbReference type="Pfam" id="PF23598">
    <property type="entry name" value="LRR_14"/>
    <property type="match status" value="2"/>
</dbReference>
<feature type="domain" description="R13L1/DRL21-like LRR repeat region" evidence="13">
    <location>
        <begin position="923"/>
        <end position="1045"/>
    </location>
</feature>
<dbReference type="Pfam" id="PF23559">
    <property type="entry name" value="WHD_DRP"/>
    <property type="match status" value="1"/>
</dbReference>
<dbReference type="Gene3D" id="1.10.8.430">
    <property type="entry name" value="Helical domain of apoptotic protease-activating factors"/>
    <property type="match status" value="1"/>
</dbReference>
<dbReference type="GO" id="GO:0009626">
    <property type="term" value="P:plant-type hypersensitive response"/>
    <property type="evidence" value="ECO:0007669"/>
    <property type="project" value="UniProtKB-ARBA"/>
</dbReference>
<keyword evidence="6" id="KW-0067">ATP-binding</keyword>
<sequence length="1316" mass="148774">MRPCGWRCHRRNSANRDNSMFHDLGTAARAHEDRRGGRGAKCCEQGTLADVSLVPSTREFFTEPPCIHTARFHIPTSLTNKRTPVAAMAAFGSMLASAVIKVVVQELSSTIGSNIKMQKNFKKDLEEMRSTLESVEAVLKDAEKRSINDAAVRLWLERLKKAMYDISDMVNEFEINTEVPAGQKIPVISYCLQFVPKIVMANKMRVMRGQLENITKQHQNFSFMPDGSSSVRQVSDVRETSSVMEETLIIGRTVDKRKILAILSVRITEQITIVPIHGIGGIGKTTLAKLVFNDNQFKDYSRVWVYVSQKFDLNEIGNSIISQVSDEQSQLAERQMIHNRLGRILVAKDILIVLDDLWERDSSQLEDLKAMLTVGNAGKVVVVVTTRDQRIAMKLRTRDSYEIEPLTNEMCWTIIKQKSSFQTRPDKELLEMIGRDIAKKCGGVALAAQSLGYMLQSMRSDEWASIRDSDVWSGSTPEDGSSSSHVLASLKLSYSSMHPYLKLCFAYCAIFPKGHNIVKDDLIYQWISLDFIEPNTILSTRQLSENYINQLVSMSFLQHSQSPSIGWLHEKDVTLFTMHDLVHDLARSVMVDEILDASKQKNKEGGSCRYALLTDCSKSLKLTAISPIKIRTIRFLDSGKSELCNGAFLSAKYLRVLDLGECSIKKFPDSVEQLKQLRYLNAPRIQNRMFPKCITKLLKLNYLNLRGSSSISAIPESIGKMGNLMHLDLSYCSSIHGRLPRSMADLKELVNLNLSHCYQVDGIADVLCGLTKLQHLNLSRPRLSNSRLSDPCLRELPEVIGNLKKLRYLNLSGCIDSLSRTTMDVFIKCISTISNLEHLDLSWNKCQYNIPECIGSLRKLHTLNLSHCRSLYELPESMVKLSNLKVLKVIGCFYLKTSTRLSARLPLYVVHVTCCESGSSLAELEHANPDGLRITMLEKLRTVSEVKGIQLIEKRRMKELTFEWSGHAKRFMDDVYVLQELVPPTTLKHFMVRGYDSVSFPIWLMIIRYHLPNLVSITMWNLPKCNNLPPLDQLPNLQTLVLIGMESLEEWNMTSSSRGDGANKLIFPNLQILKISDCPKLKMRLHLPRVVSWFISNSDNVMSSWGEHLTHNSSSSSSSAVTYMQVQHCNVPLHQWRLLHHQPVLTGLTIANCSDLTSSPDMMQVFSSLESLAFGVNGQSELPEWLGELTSLRQLEITDPTLTELHANIGKLTQLQSLRLFSCNNMTSLPPWIGKLTHLKELEIWACLHLRSSLEKMEQLTSIEYLTIEDCPGLLHSLGLQAERDEFIWRRARRPRWPPSSVSSACAACRPLPPST</sequence>
<protein>
    <submittedName>
        <fullName evidence="14">Uncharacterized protein</fullName>
    </submittedName>
</protein>
<gene>
    <name evidence="14" type="ORF">QYE76_058082</name>
</gene>
<dbReference type="FunFam" id="1.10.10.10:FF:000322">
    <property type="entry name" value="Probable disease resistance protein At1g63360"/>
    <property type="match status" value="1"/>
</dbReference>
<dbReference type="PANTHER" id="PTHR36766">
    <property type="entry name" value="PLANT BROAD-SPECTRUM MILDEW RESISTANCE PROTEIN RPW8"/>
    <property type="match status" value="1"/>
</dbReference>
<dbReference type="PRINTS" id="PR00364">
    <property type="entry name" value="DISEASERSIST"/>
</dbReference>
<accession>A0AAD8WR88</accession>
<dbReference type="GO" id="GO:0005524">
    <property type="term" value="F:ATP binding"/>
    <property type="evidence" value="ECO:0007669"/>
    <property type="project" value="UniProtKB-KW"/>
</dbReference>
<evidence type="ECO:0000313" key="14">
    <source>
        <dbReference type="EMBL" id="KAK1669923.1"/>
    </source>
</evidence>
<evidence type="ECO:0000313" key="15">
    <source>
        <dbReference type="Proteomes" id="UP001231189"/>
    </source>
</evidence>
<comment type="caution">
    <text evidence="14">The sequence shown here is derived from an EMBL/GenBank/DDBJ whole genome shotgun (WGS) entry which is preliminary data.</text>
</comment>
<dbReference type="Proteomes" id="UP001231189">
    <property type="component" value="Unassembled WGS sequence"/>
</dbReference>
<dbReference type="InterPro" id="IPR001611">
    <property type="entry name" value="Leu-rich_rpt"/>
</dbReference>
<dbReference type="InterPro" id="IPR036388">
    <property type="entry name" value="WH-like_DNA-bd_sf"/>
</dbReference>
<keyword evidence="3" id="KW-0677">Repeat</keyword>
<dbReference type="InterPro" id="IPR027417">
    <property type="entry name" value="P-loop_NTPase"/>
</dbReference>
<dbReference type="GO" id="GO:0002758">
    <property type="term" value="P:innate immune response-activating signaling pathway"/>
    <property type="evidence" value="ECO:0007669"/>
    <property type="project" value="UniProtKB-ARBA"/>
</dbReference>
<feature type="domain" description="NB-ARC" evidence="9">
    <location>
        <begin position="258"/>
        <end position="419"/>
    </location>
</feature>
<proteinExistence type="inferred from homology"/>
<evidence type="ECO:0000256" key="4">
    <source>
        <dbReference type="ARBA" id="ARBA00022741"/>
    </source>
</evidence>
<dbReference type="Pfam" id="PF18052">
    <property type="entry name" value="Rx_N"/>
    <property type="match status" value="1"/>
</dbReference>
<organism evidence="14 15">
    <name type="scientific">Lolium multiflorum</name>
    <name type="common">Italian ryegrass</name>
    <name type="synonym">Lolium perenne subsp. multiflorum</name>
    <dbReference type="NCBI Taxonomy" id="4521"/>
    <lineage>
        <taxon>Eukaryota</taxon>
        <taxon>Viridiplantae</taxon>
        <taxon>Streptophyta</taxon>
        <taxon>Embryophyta</taxon>
        <taxon>Tracheophyta</taxon>
        <taxon>Spermatophyta</taxon>
        <taxon>Magnoliopsida</taxon>
        <taxon>Liliopsida</taxon>
        <taxon>Poales</taxon>
        <taxon>Poaceae</taxon>
        <taxon>BOP clade</taxon>
        <taxon>Pooideae</taxon>
        <taxon>Poodae</taxon>
        <taxon>Poeae</taxon>
        <taxon>Poeae Chloroplast Group 2 (Poeae type)</taxon>
        <taxon>Loliodinae</taxon>
        <taxon>Loliinae</taxon>
        <taxon>Lolium</taxon>
    </lineage>
</organism>
<dbReference type="SUPFAM" id="SSF52047">
    <property type="entry name" value="RNI-like"/>
    <property type="match status" value="1"/>
</dbReference>
<dbReference type="Pfam" id="PF00560">
    <property type="entry name" value="LRR_1"/>
    <property type="match status" value="1"/>
</dbReference>
<evidence type="ECO:0000256" key="6">
    <source>
        <dbReference type="ARBA" id="ARBA00022840"/>
    </source>
</evidence>
<dbReference type="InterPro" id="IPR055414">
    <property type="entry name" value="LRR_R13L4/SHOC2-like"/>
</dbReference>
<dbReference type="GO" id="GO:0043531">
    <property type="term" value="F:ADP binding"/>
    <property type="evidence" value="ECO:0007669"/>
    <property type="project" value="InterPro"/>
</dbReference>
<evidence type="ECO:0000259" key="10">
    <source>
        <dbReference type="Pfam" id="PF18052"/>
    </source>
</evidence>
<feature type="domain" description="Disease resistance R13L4/SHOC-2-like LRR" evidence="12">
    <location>
        <begin position="648"/>
        <end position="815"/>
    </location>
</feature>
<dbReference type="InterPro" id="IPR032675">
    <property type="entry name" value="LRR_dom_sf"/>
</dbReference>
<dbReference type="Gene3D" id="3.80.10.10">
    <property type="entry name" value="Ribonuclease Inhibitor"/>
    <property type="match status" value="3"/>
</dbReference>
<evidence type="ECO:0000259" key="9">
    <source>
        <dbReference type="Pfam" id="PF00931"/>
    </source>
</evidence>
<dbReference type="Gene3D" id="1.10.10.10">
    <property type="entry name" value="Winged helix-like DNA-binding domain superfamily/Winged helix DNA-binding domain"/>
    <property type="match status" value="1"/>
</dbReference>
<evidence type="ECO:0000256" key="8">
    <source>
        <dbReference type="SAM" id="Coils"/>
    </source>
</evidence>
<evidence type="ECO:0000259" key="13">
    <source>
        <dbReference type="Pfam" id="PF25019"/>
    </source>
</evidence>
<keyword evidence="15" id="KW-1185">Reference proteome</keyword>
<feature type="coiled-coil region" evidence="8">
    <location>
        <begin position="118"/>
        <end position="145"/>
    </location>
</feature>
<dbReference type="GO" id="GO:0042742">
    <property type="term" value="P:defense response to bacterium"/>
    <property type="evidence" value="ECO:0007669"/>
    <property type="project" value="UniProtKB-ARBA"/>
</dbReference>
<evidence type="ECO:0000259" key="12">
    <source>
        <dbReference type="Pfam" id="PF23598"/>
    </source>
</evidence>
<dbReference type="Gene3D" id="1.20.5.4130">
    <property type="match status" value="1"/>
</dbReference>
<dbReference type="InterPro" id="IPR042197">
    <property type="entry name" value="Apaf_helical"/>
</dbReference>
<evidence type="ECO:0000259" key="11">
    <source>
        <dbReference type="Pfam" id="PF23559"/>
    </source>
</evidence>
<dbReference type="SUPFAM" id="SSF52058">
    <property type="entry name" value="L domain-like"/>
    <property type="match status" value="1"/>
</dbReference>
<evidence type="ECO:0000256" key="7">
    <source>
        <dbReference type="ARBA" id="ARBA00023054"/>
    </source>
</evidence>
<keyword evidence="5" id="KW-0611">Plant defense</keyword>
<evidence type="ECO:0000256" key="3">
    <source>
        <dbReference type="ARBA" id="ARBA00022737"/>
    </source>
</evidence>
<evidence type="ECO:0000256" key="2">
    <source>
        <dbReference type="ARBA" id="ARBA00022614"/>
    </source>
</evidence>
<evidence type="ECO:0000256" key="5">
    <source>
        <dbReference type="ARBA" id="ARBA00022821"/>
    </source>
</evidence>
<dbReference type="PANTHER" id="PTHR36766:SF73">
    <property type="entry name" value="NB-ARC DOMAIN-CONTAINING PROTEIN"/>
    <property type="match status" value="1"/>
</dbReference>
<dbReference type="Gene3D" id="3.40.50.300">
    <property type="entry name" value="P-loop containing nucleotide triphosphate hydrolases"/>
    <property type="match status" value="1"/>
</dbReference>
<dbReference type="InterPro" id="IPR058922">
    <property type="entry name" value="WHD_DRP"/>
</dbReference>
<keyword evidence="7 8" id="KW-0175">Coiled coil</keyword>
<keyword evidence="4" id="KW-0547">Nucleotide-binding</keyword>
<dbReference type="Pfam" id="PF25019">
    <property type="entry name" value="LRR_R13L1-DRL21"/>
    <property type="match status" value="1"/>
</dbReference>
<dbReference type="EMBL" id="JAUUTY010000003">
    <property type="protein sequence ID" value="KAK1669923.1"/>
    <property type="molecule type" value="Genomic_DNA"/>
</dbReference>
<reference evidence="14" key="1">
    <citation type="submission" date="2023-07" db="EMBL/GenBank/DDBJ databases">
        <title>A chromosome-level genome assembly of Lolium multiflorum.</title>
        <authorList>
            <person name="Chen Y."/>
            <person name="Copetti D."/>
            <person name="Kolliker R."/>
            <person name="Studer B."/>
        </authorList>
    </citation>
    <scope>NUCLEOTIDE SEQUENCE</scope>
    <source>
        <strain evidence="14">02402/16</strain>
        <tissue evidence="14">Leaf</tissue>
    </source>
</reference>
<dbReference type="InterPro" id="IPR002182">
    <property type="entry name" value="NB-ARC"/>
</dbReference>
<feature type="domain" description="Disease resistance N-terminal" evidence="10">
    <location>
        <begin position="99"/>
        <end position="178"/>
    </location>
</feature>
<keyword evidence="2" id="KW-0433">Leucine-rich repeat</keyword>
<dbReference type="InterPro" id="IPR056789">
    <property type="entry name" value="LRR_R13L1-DRL21"/>
</dbReference>
<dbReference type="Pfam" id="PF00931">
    <property type="entry name" value="NB-ARC"/>
    <property type="match status" value="1"/>
</dbReference>
<feature type="domain" description="Disease resistance R13L4/SHOC-2-like LRR" evidence="12">
    <location>
        <begin position="1142"/>
        <end position="1269"/>
    </location>
</feature>